<keyword evidence="5" id="KW-1185">Reference proteome</keyword>
<proteinExistence type="inferred from homology"/>
<comment type="similarity">
    <text evidence="1">Belongs to the short-chain dehydrogenases/reductases (SDR) family.</text>
</comment>
<dbReference type="Pfam" id="PF13561">
    <property type="entry name" value="adh_short_C2"/>
    <property type="match status" value="1"/>
</dbReference>
<gene>
    <name evidence="4" type="ORF">NPX13_g864</name>
</gene>
<dbReference type="PANTHER" id="PTHR24320">
    <property type="entry name" value="RETINOL DEHYDROGENASE"/>
    <property type="match status" value="1"/>
</dbReference>
<dbReference type="Gene3D" id="3.40.50.720">
    <property type="entry name" value="NAD(P)-binding Rossmann-like Domain"/>
    <property type="match status" value="1"/>
</dbReference>
<sequence>MGFTLEKDIPDLKDKVILVTGGNSGLGYETIQESAPNACPISVLTLDLSSFDSIKAAARTFRERETRLDVLVNNAGIMMVPEGLTREGYEIQFGTNYLGHALLTNLLLPVLEATTKLSPDVRVVTVSSATELRAPEDVYNFEQLKTTCSDLHTTTRYGISKLANLHYSSALARHYEASGIKFICTHPGAANTNLHRDSNGFFLRLFLHAAIPFLPSAETGALNQIWATVSPESRNGGLYAPVGKPWSTSKNGQNVELGEELFSWTQKALRRHLEKS</sequence>
<keyword evidence="3" id="KW-0560">Oxidoreductase</keyword>
<reference evidence="4" key="1">
    <citation type="submission" date="2022-07" db="EMBL/GenBank/DDBJ databases">
        <title>Genome Sequence of Xylaria arbuscula.</title>
        <authorList>
            <person name="Buettner E."/>
        </authorList>
    </citation>
    <scope>NUCLEOTIDE SEQUENCE</scope>
    <source>
        <strain evidence="4">VT107</strain>
    </source>
</reference>
<evidence type="ECO:0000313" key="4">
    <source>
        <dbReference type="EMBL" id="KAJ3579705.1"/>
    </source>
</evidence>
<evidence type="ECO:0008006" key="6">
    <source>
        <dbReference type="Google" id="ProtNLM"/>
    </source>
</evidence>
<dbReference type="AlphaFoldDB" id="A0A9W8NMH6"/>
<dbReference type="VEuPathDB" id="FungiDB:F4678DRAFT_471318"/>
<dbReference type="InterPro" id="IPR002347">
    <property type="entry name" value="SDR_fam"/>
</dbReference>
<dbReference type="SUPFAM" id="SSF51735">
    <property type="entry name" value="NAD(P)-binding Rossmann-fold domains"/>
    <property type="match status" value="1"/>
</dbReference>
<accession>A0A9W8NMH6</accession>
<dbReference type="GO" id="GO:0016491">
    <property type="term" value="F:oxidoreductase activity"/>
    <property type="evidence" value="ECO:0007669"/>
    <property type="project" value="UniProtKB-KW"/>
</dbReference>
<organism evidence="4 5">
    <name type="scientific">Xylaria arbuscula</name>
    <dbReference type="NCBI Taxonomy" id="114810"/>
    <lineage>
        <taxon>Eukaryota</taxon>
        <taxon>Fungi</taxon>
        <taxon>Dikarya</taxon>
        <taxon>Ascomycota</taxon>
        <taxon>Pezizomycotina</taxon>
        <taxon>Sordariomycetes</taxon>
        <taxon>Xylariomycetidae</taxon>
        <taxon>Xylariales</taxon>
        <taxon>Xylariaceae</taxon>
        <taxon>Xylaria</taxon>
    </lineage>
</organism>
<name>A0A9W8NMH6_9PEZI</name>
<dbReference type="EMBL" id="JANPWZ010000067">
    <property type="protein sequence ID" value="KAJ3579705.1"/>
    <property type="molecule type" value="Genomic_DNA"/>
</dbReference>
<dbReference type="PANTHER" id="PTHR24320:SF282">
    <property type="entry name" value="WW DOMAIN-CONTAINING OXIDOREDUCTASE"/>
    <property type="match status" value="1"/>
</dbReference>
<dbReference type="InterPro" id="IPR036291">
    <property type="entry name" value="NAD(P)-bd_dom_sf"/>
</dbReference>
<dbReference type="Proteomes" id="UP001148614">
    <property type="component" value="Unassembled WGS sequence"/>
</dbReference>
<evidence type="ECO:0000256" key="3">
    <source>
        <dbReference type="ARBA" id="ARBA00023002"/>
    </source>
</evidence>
<evidence type="ECO:0000256" key="2">
    <source>
        <dbReference type="ARBA" id="ARBA00022857"/>
    </source>
</evidence>
<evidence type="ECO:0000256" key="1">
    <source>
        <dbReference type="ARBA" id="ARBA00006484"/>
    </source>
</evidence>
<protein>
    <recommendedName>
        <fullName evidence="6">NAD(P)-binding protein</fullName>
    </recommendedName>
</protein>
<keyword evidence="2" id="KW-0521">NADP</keyword>
<dbReference type="PRINTS" id="PR00081">
    <property type="entry name" value="GDHRDH"/>
</dbReference>
<comment type="caution">
    <text evidence="4">The sequence shown here is derived from an EMBL/GenBank/DDBJ whole genome shotgun (WGS) entry which is preliminary data.</text>
</comment>
<evidence type="ECO:0000313" key="5">
    <source>
        <dbReference type="Proteomes" id="UP001148614"/>
    </source>
</evidence>